<accession>A0A1J9Q9S6</accession>
<gene>
    <name evidence="1" type="ORF">AJ78_02892</name>
</gene>
<dbReference type="EMBL" id="LGRN01000084">
    <property type="protein sequence ID" value="OJD17003.1"/>
    <property type="molecule type" value="Genomic_DNA"/>
</dbReference>
<protein>
    <submittedName>
        <fullName evidence="1">Uncharacterized protein</fullName>
    </submittedName>
</protein>
<name>A0A1J9Q9S6_9EURO</name>
<sequence>MKDAAADRNPFIGRTSPKFLKFWFSAVYFQSSSFLLQTYDGTHTVGLASSQDVNVQPAQKEQPPEELLSYELKLHPHRCTYCST</sequence>
<evidence type="ECO:0000313" key="1">
    <source>
        <dbReference type="EMBL" id="OJD17003.1"/>
    </source>
</evidence>
<keyword evidence="2" id="KW-1185">Reference proteome</keyword>
<proteinExistence type="predicted"/>
<dbReference type="VEuPathDB" id="FungiDB:AJ78_02892"/>
<evidence type="ECO:0000313" key="2">
    <source>
        <dbReference type="Proteomes" id="UP000182235"/>
    </source>
</evidence>
<dbReference type="AlphaFoldDB" id="A0A1J9Q9S6"/>
<comment type="caution">
    <text evidence="1">The sequence shown here is derived from an EMBL/GenBank/DDBJ whole genome shotgun (WGS) entry which is preliminary data.</text>
</comment>
<dbReference type="Proteomes" id="UP000182235">
    <property type="component" value="Unassembled WGS sequence"/>
</dbReference>
<reference evidence="1 2" key="1">
    <citation type="submission" date="2015-07" db="EMBL/GenBank/DDBJ databases">
        <title>Emmonsia species relationships and genome sequence.</title>
        <authorList>
            <consortium name="The Broad Institute Genomics Platform"/>
            <person name="Cuomo C.A."/>
            <person name="Munoz J.F."/>
            <person name="Imamovic A."/>
            <person name="Priest M.E."/>
            <person name="Young S."/>
            <person name="Clay O.K."/>
            <person name="McEwen J.G."/>
        </authorList>
    </citation>
    <scope>NUCLEOTIDE SEQUENCE [LARGE SCALE GENOMIC DNA]</scope>
    <source>
        <strain evidence="1 2">UAMH 9510</strain>
    </source>
</reference>
<organism evidence="1 2">
    <name type="scientific">Emergomyces pasteurianus Ep9510</name>
    <dbReference type="NCBI Taxonomy" id="1447872"/>
    <lineage>
        <taxon>Eukaryota</taxon>
        <taxon>Fungi</taxon>
        <taxon>Dikarya</taxon>
        <taxon>Ascomycota</taxon>
        <taxon>Pezizomycotina</taxon>
        <taxon>Eurotiomycetes</taxon>
        <taxon>Eurotiomycetidae</taxon>
        <taxon>Onygenales</taxon>
        <taxon>Ajellomycetaceae</taxon>
        <taxon>Emergomyces</taxon>
    </lineage>
</organism>